<keyword evidence="3" id="KW-1185">Reference proteome</keyword>
<keyword evidence="1" id="KW-0472">Membrane</keyword>
<evidence type="ECO:0000313" key="3">
    <source>
        <dbReference type="Proteomes" id="UP001303373"/>
    </source>
</evidence>
<reference evidence="2 3" key="1">
    <citation type="submission" date="2023-11" db="EMBL/GenBank/DDBJ databases">
        <title>An acidophilic fungus is an integral part of prey digestion in a carnivorous sundew plant.</title>
        <authorList>
            <person name="Tsai I.J."/>
        </authorList>
    </citation>
    <scope>NUCLEOTIDE SEQUENCE [LARGE SCALE GENOMIC DNA]</scope>
    <source>
        <strain evidence="2">169a</strain>
    </source>
</reference>
<dbReference type="InterPro" id="IPR025363">
    <property type="entry name" value="DUF4267"/>
</dbReference>
<accession>A0AAQ3RCF9</accession>
<evidence type="ECO:0000313" key="2">
    <source>
        <dbReference type="EMBL" id="WPH04801.1"/>
    </source>
</evidence>
<gene>
    <name evidence="2" type="ORF">R9X50_00769700</name>
</gene>
<dbReference type="Proteomes" id="UP001303373">
    <property type="component" value="Chromosome 14"/>
</dbReference>
<dbReference type="EMBL" id="CP138593">
    <property type="protein sequence ID" value="WPH04801.1"/>
    <property type="molecule type" value="Genomic_DNA"/>
</dbReference>
<feature type="transmembrane region" description="Helical" evidence="1">
    <location>
        <begin position="55"/>
        <end position="75"/>
    </location>
</feature>
<dbReference type="Pfam" id="PF14087">
    <property type="entry name" value="DUF4267"/>
    <property type="match status" value="1"/>
</dbReference>
<keyword evidence="1" id="KW-1133">Transmembrane helix</keyword>
<keyword evidence="1" id="KW-0812">Transmembrane</keyword>
<proteinExistence type="predicted"/>
<sequence length="129" mass="13653">MISQSASLLNTAAVGAAFSLALGVIGTVNPAGAFELFEFAPPPKPEDLKLATNMFLFWGSRDLYMGITTLAAWYFGDNKSLGWMYLAAAMVAGTDVVQSKRQLGKIVWKHGVAIPIAVGVGGGLLGWFD</sequence>
<feature type="transmembrane region" description="Helical" evidence="1">
    <location>
        <begin position="12"/>
        <end position="34"/>
    </location>
</feature>
<evidence type="ECO:0000256" key="1">
    <source>
        <dbReference type="SAM" id="Phobius"/>
    </source>
</evidence>
<dbReference type="AlphaFoldDB" id="A0AAQ3RCF9"/>
<name>A0AAQ3RCF9_9PEZI</name>
<protein>
    <submittedName>
        <fullName evidence="2">Uncharacterized protein</fullName>
    </submittedName>
</protein>
<feature type="transmembrane region" description="Helical" evidence="1">
    <location>
        <begin position="110"/>
        <end position="128"/>
    </location>
</feature>
<organism evidence="2 3">
    <name type="scientific">Acrodontium crateriforme</name>
    <dbReference type="NCBI Taxonomy" id="150365"/>
    <lineage>
        <taxon>Eukaryota</taxon>
        <taxon>Fungi</taxon>
        <taxon>Dikarya</taxon>
        <taxon>Ascomycota</taxon>
        <taxon>Pezizomycotina</taxon>
        <taxon>Dothideomycetes</taxon>
        <taxon>Dothideomycetidae</taxon>
        <taxon>Mycosphaerellales</taxon>
        <taxon>Teratosphaeriaceae</taxon>
        <taxon>Acrodontium</taxon>
    </lineage>
</organism>